<feature type="transmembrane region" description="Helical" evidence="6">
    <location>
        <begin position="209"/>
        <end position="230"/>
    </location>
</feature>
<feature type="transmembrane region" description="Helical" evidence="6">
    <location>
        <begin position="314"/>
        <end position="333"/>
    </location>
</feature>
<feature type="transmembrane region" description="Helical" evidence="6">
    <location>
        <begin position="454"/>
        <end position="476"/>
    </location>
</feature>
<evidence type="ECO:0000259" key="7">
    <source>
        <dbReference type="PROSITE" id="PS50850"/>
    </source>
</evidence>
<feature type="transmembrane region" description="Helical" evidence="6">
    <location>
        <begin position="175"/>
        <end position="197"/>
    </location>
</feature>
<dbReference type="InterPro" id="IPR036259">
    <property type="entry name" value="MFS_trans_sf"/>
</dbReference>
<sequence length="566" mass="59053">MTSTNHWRCAGLTRPSSHREILEALSGIWVALLVAILSSTIVSNALPTILAELKGTQTQYTWVITAMLLASTASTPLWGKLADLFDKKKLLQAAIVLFVVGSVLSGFSQNMEQLISFRVVQGLGMGGVQALGQVVVGALLSPRERGRYSGYTGMVISAATVGGPLVGGFLVDWPGWRWCFFVCVPLALVALAVLHKTLHLPVKKQRVKIDYLGATLITGGVSLVLMWVSFAGKDFAWISGESALFVGGALLAIVGAYFVERRASAPVIPLHLFKNRTVVLAMLGGVAVGTAMFGASVFMGQYFQIARGFSPTKAGLLTVPLVLGLSISSTVSGQLIARSGKWKSYLVWGSFSLVVGLALLGTIDHRTNLVLMGAYLALVGVGVGLTMQNLVLAVQNGVGMADLGAASSTATFLRSLGGTAGVSVLGAVLAASVSTKTLDPGSLSPVVRDSYGDAMGELFLIAAGLAVFTVIAVLLIKEQPLRDSVEDEIVTPTGSGAQTVATEIGSPVDTDQRVVDNSASAVDKLLVLSSDSDQEVAARSAALRSTQNSLPSGSRIVTQPVPSGLR</sequence>
<dbReference type="Proteomes" id="UP001271792">
    <property type="component" value="Unassembled WGS sequence"/>
</dbReference>
<evidence type="ECO:0000256" key="2">
    <source>
        <dbReference type="ARBA" id="ARBA00022692"/>
    </source>
</evidence>
<feature type="transmembrane region" description="Helical" evidence="6">
    <location>
        <begin position="345"/>
        <end position="363"/>
    </location>
</feature>
<feature type="transmembrane region" description="Helical" evidence="6">
    <location>
        <begin position="60"/>
        <end position="78"/>
    </location>
</feature>
<feature type="transmembrane region" description="Helical" evidence="6">
    <location>
        <begin position="236"/>
        <end position="259"/>
    </location>
</feature>
<feature type="transmembrane region" description="Helical" evidence="6">
    <location>
        <begin position="279"/>
        <end position="302"/>
    </location>
</feature>
<keyword evidence="4 6" id="KW-0472">Membrane</keyword>
<evidence type="ECO:0000256" key="5">
    <source>
        <dbReference type="SAM" id="MobiDB-lite"/>
    </source>
</evidence>
<reference evidence="8 9" key="1">
    <citation type="submission" date="2023-11" db="EMBL/GenBank/DDBJ databases">
        <title>Lentzea sokolovensis, sp. nov., Lentzea kristufkii, sp. nov., and Lentzea miocenensis, sp. nov., rare actinobacteria from Sokolov Coal Basin, Miocene lacustrine sediment, Czech Republic.</title>
        <authorList>
            <person name="Lara A."/>
            <person name="Kotroba L."/>
            <person name="Nouioui I."/>
            <person name="Neumann-Schaal M."/>
            <person name="Mast Y."/>
            <person name="Chronakova A."/>
        </authorList>
    </citation>
    <scope>NUCLEOTIDE SEQUENCE [LARGE SCALE GENOMIC DNA]</scope>
    <source>
        <strain evidence="8 9">BCCO 10_0798</strain>
    </source>
</reference>
<dbReference type="Gene3D" id="1.20.1720.10">
    <property type="entry name" value="Multidrug resistance protein D"/>
    <property type="match status" value="1"/>
</dbReference>
<feature type="region of interest" description="Disordered" evidence="5">
    <location>
        <begin position="540"/>
        <end position="566"/>
    </location>
</feature>
<reference evidence="8 9" key="2">
    <citation type="submission" date="2023-11" db="EMBL/GenBank/DDBJ databases">
        <authorList>
            <person name="Lara A.C."/>
            <person name="Chronakova A."/>
        </authorList>
    </citation>
    <scope>NUCLEOTIDE SEQUENCE [LARGE SCALE GENOMIC DNA]</scope>
    <source>
        <strain evidence="8 9">BCCO 10_0798</strain>
    </source>
</reference>
<dbReference type="SUPFAM" id="SSF103473">
    <property type="entry name" value="MFS general substrate transporter"/>
    <property type="match status" value="1"/>
</dbReference>
<keyword evidence="3 6" id="KW-1133">Transmembrane helix</keyword>
<accession>A0ABU4TLS3</accession>
<keyword evidence="2 6" id="KW-0812">Transmembrane</keyword>
<dbReference type="Pfam" id="PF07690">
    <property type="entry name" value="MFS_1"/>
    <property type="match status" value="1"/>
</dbReference>
<evidence type="ECO:0000256" key="3">
    <source>
        <dbReference type="ARBA" id="ARBA00022989"/>
    </source>
</evidence>
<gene>
    <name evidence="8" type="ORF">SK571_07530</name>
</gene>
<comment type="subcellular location">
    <subcellularLocation>
        <location evidence="1">Cell membrane</location>
        <topology evidence="1">Multi-pass membrane protein</topology>
    </subcellularLocation>
</comment>
<dbReference type="PANTHER" id="PTHR23501">
    <property type="entry name" value="MAJOR FACILITATOR SUPERFAMILY"/>
    <property type="match status" value="1"/>
</dbReference>
<dbReference type="InterPro" id="IPR020846">
    <property type="entry name" value="MFS_dom"/>
</dbReference>
<evidence type="ECO:0000256" key="6">
    <source>
        <dbReference type="SAM" id="Phobius"/>
    </source>
</evidence>
<feature type="domain" description="Major facilitator superfamily (MFS) profile" evidence="7">
    <location>
        <begin position="24"/>
        <end position="481"/>
    </location>
</feature>
<dbReference type="EMBL" id="JAXAVV010000003">
    <property type="protein sequence ID" value="MDX8049226.1"/>
    <property type="molecule type" value="Genomic_DNA"/>
</dbReference>
<name>A0ABU4TLS3_9PSEU</name>
<evidence type="ECO:0000313" key="9">
    <source>
        <dbReference type="Proteomes" id="UP001271792"/>
    </source>
</evidence>
<feature type="compositionally biased region" description="Polar residues" evidence="5">
    <location>
        <begin position="543"/>
        <end position="566"/>
    </location>
</feature>
<proteinExistence type="predicted"/>
<dbReference type="Gene3D" id="1.20.1250.20">
    <property type="entry name" value="MFS general substrate transporter like domains"/>
    <property type="match status" value="1"/>
</dbReference>
<protein>
    <submittedName>
        <fullName evidence="8">MDR family MFS transporter</fullName>
    </submittedName>
</protein>
<evidence type="ECO:0000256" key="4">
    <source>
        <dbReference type="ARBA" id="ARBA00023136"/>
    </source>
</evidence>
<dbReference type="PANTHER" id="PTHR23501:SF197">
    <property type="entry name" value="COMD"/>
    <property type="match status" value="1"/>
</dbReference>
<evidence type="ECO:0000313" key="8">
    <source>
        <dbReference type="EMBL" id="MDX8049226.1"/>
    </source>
</evidence>
<feature type="transmembrane region" description="Helical" evidence="6">
    <location>
        <begin position="21"/>
        <end position="40"/>
    </location>
</feature>
<feature type="transmembrane region" description="Helical" evidence="6">
    <location>
        <begin position="119"/>
        <end position="141"/>
    </location>
</feature>
<feature type="transmembrane region" description="Helical" evidence="6">
    <location>
        <begin position="412"/>
        <end position="434"/>
    </location>
</feature>
<dbReference type="CDD" id="cd17502">
    <property type="entry name" value="MFS_Azr1_MDR_like"/>
    <property type="match status" value="1"/>
</dbReference>
<organism evidence="8 9">
    <name type="scientific">Lentzea kristufekii</name>
    <dbReference type="NCBI Taxonomy" id="3095430"/>
    <lineage>
        <taxon>Bacteria</taxon>
        <taxon>Bacillati</taxon>
        <taxon>Actinomycetota</taxon>
        <taxon>Actinomycetes</taxon>
        <taxon>Pseudonocardiales</taxon>
        <taxon>Pseudonocardiaceae</taxon>
        <taxon>Lentzea</taxon>
    </lineage>
</organism>
<dbReference type="PROSITE" id="PS50850">
    <property type="entry name" value="MFS"/>
    <property type="match status" value="1"/>
</dbReference>
<feature type="transmembrane region" description="Helical" evidence="6">
    <location>
        <begin position="90"/>
        <end position="107"/>
    </location>
</feature>
<dbReference type="RefSeq" id="WP_319983296.1">
    <property type="nucleotide sequence ID" value="NZ_JAXAVV010000003.1"/>
</dbReference>
<evidence type="ECO:0000256" key="1">
    <source>
        <dbReference type="ARBA" id="ARBA00004651"/>
    </source>
</evidence>
<feature type="transmembrane region" description="Helical" evidence="6">
    <location>
        <begin position="369"/>
        <end position="392"/>
    </location>
</feature>
<keyword evidence="9" id="KW-1185">Reference proteome</keyword>
<comment type="caution">
    <text evidence="8">The sequence shown here is derived from an EMBL/GenBank/DDBJ whole genome shotgun (WGS) entry which is preliminary data.</text>
</comment>
<dbReference type="InterPro" id="IPR011701">
    <property type="entry name" value="MFS"/>
</dbReference>
<feature type="transmembrane region" description="Helical" evidence="6">
    <location>
        <begin position="148"/>
        <end position="169"/>
    </location>
</feature>